<dbReference type="InterPro" id="IPR003093">
    <property type="entry name" value="Bcl2_BH4"/>
</dbReference>
<evidence type="ECO:0000256" key="5">
    <source>
        <dbReference type="ARBA" id="ARBA00004514"/>
    </source>
</evidence>
<dbReference type="InterPro" id="IPR026298">
    <property type="entry name" value="Bcl-2_fam"/>
</dbReference>
<comment type="function">
    <text evidence="22">Isoform Bcl-X(L) also regulates presynaptic plasticity, including neurotransmitter release and recovery, number of axonal mitochondria as well as size and number of synaptic vesicle clusters. During synaptic stimulation, increases ATP availability from mitochondria through regulation of mitochondrial membrane ATP synthase F(1)F(0) activity and regulates endocytic vesicle retrieval in hippocampal neurons through association with DMN1L and stimulation of its GTPase activity in synaptic vesicles. May attenuate inflammation impairing NLRP1-inflammasome activation, hence CASP1 activation and IL1B release.</text>
</comment>
<dbReference type="SMART" id="SM00265">
    <property type="entry name" value="BH4"/>
    <property type="match status" value="1"/>
</dbReference>
<dbReference type="InterPro" id="IPR036834">
    <property type="entry name" value="Bcl-2-like_sf"/>
</dbReference>
<keyword evidence="15" id="KW-0496">Mitochondrion</keyword>
<evidence type="ECO:0000256" key="3">
    <source>
        <dbReference type="ARBA" id="ARBA00004305"/>
    </source>
</evidence>
<dbReference type="GO" id="GO:0030672">
    <property type="term" value="C:synaptic vesicle membrane"/>
    <property type="evidence" value="ECO:0007669"/>
    <property type="project" value="UniProtKB-SubCell"/>
</dbReference>
<reference evidence="29 30" key="1">
    <citation type="submission" date="2016-06" db="EMBL/GenBank/DDBJ databases">
        <title>The Draft Genome Sequence and Annotation of the Desert Woodrat Neotoma lepida.</title>
        <authorList>
            <person name="Campbell M."/>
            <person name="Oakeson K.F."/>
            <person name="Yandell M."/>
            <person name="Halpert J.R."/>
            <person name="Dearing D."/>
        </authorList>
    </citation>
    <scope>NUCLEOTIDE SEQUENCE [LARGE SCALE GENOMIC DNA]</scope>
    <source>
        <strain evidence="29">417</strain>
        <tissue evidence="29">Liver</tissue>
    </source>
</reference>
<dbReference type="PROSITE" id="PS01260">
    <property type="entry name" value="BH4_1"/>
    <property type="match status" value="1"/>
</dbReference>
<comment type="function">
    <text evidence="21">Isoform Bcl-X(S) promotes apoptosis.</text>
</comment>
<dbReference type="GO" id="GO:1901654">
    <property type="term" value="P:response to ketone"/>
    <property type="evidence" value="ECO:0007669"/>
    <property type="project" value="UniProtKB-ARBA"/>
</dbReference>
<dbReference type="GO" id="GO:0005741">
    <property type="term" value="C:mitochondrial outer membrane"/>
    <property type="evidence" value="ECO:0007669"/>
    <property type="project" value="UniProtKB-SubCell"/>
</dbReference>
<evidence type="ECO:0000256" key="17">
    <source>
        <dbReference type="ARBA" id="ARBA00023212"/>
    </source>
</evidence>
<evidence type="ECO:0000256" key="18">
    <source>
        <dbReference type="ARBA" id="ARBA00023242"/>
    </source>
</evidence>
<dbReference type="PROSITE" id="PS01080">
    <property type="entry name" value="BH1"/>
    <property type="match status" value="1"/>
</dbReference>
<keyword evidence="17" id="KW-0206">Cytoskeleton</keyword>
<feature type="region of interest" description="Disordered" evidence="26">
    <location>
        <begin position="63"/>
        <end position="91"/>
    </location>
</feature>
<proteinExistence type="inferred from homology"/>
<dbReference type="FunFam" id="1.10.437.10:FF:000003">
    <property type="entry name" value="Bcl-2-like protein 1"/>
    <property type="match status" value="1"/>
</dbReference>
<dbReference type="GO" id="GO:0051707">
    <property type="term" value="P:response to other organism"/>
    <property type="evidence" value="ECO:0007669"/>
    <property type="project" value="UniProtKB-ARBA"/>
</dbReference>
<dbReference type="PANTHER" id="PTHR11256:SF12">
    <property type="entry name" value="BCL-2-LIKE PROTEIN 1"/>
    <property type="match status" value="1"/>
</dbReference>
<evidence type="ECO:0000256" key="2">
    <source>
        <dbReference type="ARBA" id="ARBA00004300"/>
    </source>
</evidence>
<dbReference type="Pfam" id="PF00452">
    <property type="entry name" value="Bcl-2"/>
    <property type="match status" value="1"/>
</dbReference>
<dbReference type="InterPro" id="IPR046371">
    <property type="entry name" value="Bcl-2_BH1-3"/>
</dbReference>
<evidence type="ECO:0000256" key="27">
    <source>
        <dbReference type="SAM" id="Phobius"/>
    </source>
</evidence>
<evidence type="ECO:0000256" key="15">
    <source>
        <dbReference type="ARBA" id="ARBA00023128"/>
    </source>
</evidence>
<comment type="subcellular location">
    <subcellularLocation>
        <location evidence="2">Cytoplasm</location>
        <location evidence="2">Cytoskeleton</location>
        <location evidence="2">Microtubule organizing center</location>
        <location evidence="2">Centrosome</location>
    </subcellularLocation>
    <subcellularLocation>
        <location evidence="5">Cytoplasm</location>
        <location evidence="5">Cytosol</location>
    </subcellularLocation>
    <subcellularLocation>
        <location evidence="4">Cytoplasmic vesicle</location>
        <location evidence="4">Secretory vesicle</location>
        <location evidence="4">Synaptic vesicle membrane</location>
    </subcellularLocation>
    <subcellularLocation>
        <location evidence="3">Mitochondrion matrix</location>
    </subcellularLocation>
    <subcellularLocation>
        <location evidence="1">Mitochondrion outer membrane</location>
    </subcellularLocation>
    <subcellularLocation>
        <location evidence="6">Nucleus membrane</location>
        <topology evidence="6">Single-pass membrane protein</topology>
        <orientation evidence="6">Cytoplasmic side</orientation>
    </subcellularLocation>
</comment>
<sequence length="354" mass="39980">MIQKIFRGLHLLAVAGDRFECVLDNGLVEPISTIKMSQSNRELVVDFLSYKLSQKGYSWSQFSDVEENRTEAPEGTESERETPSAINGNPSWHLADSPAVNGATGHSSSLDAREVIPMAAVKQALREAGDEFELRYRRAFSDLTSQLHITPGTAYQSFEQVVNELFRDGVNWGRIVAFFSFGGALCVESVDKEMQVLVSRIASWMATYLNDHLEPWIQDNGGWIPSCPCWSLFCCMAWLLRMLIVQEPCLASFQHNFGNIDETQFLRDLHLAFWRPLWPHRNAIAMTSIDYFLSRPSSQIPAAECGNWKDTFVELYGNNAAAESRKGQERFNRWFLTGMTVAGVVLLGSLFSRK</sequence>
<evidence type="ECO:0000256" key="19">
    <source>
        <dbReference type="ARBA" id="ARBA00023329"/>
    </source>
</evidence>
<feature type="compositionally biased region" description="Basic and acidic residues" evidence="26">
    <location>
        <begin position="66"/>
        <end position="82"/>
    </location>
</feature>
<evidence type="ECO:0000256" key="20">
    <source>
        <dbReference type="ARBA" id="ARBA00030811"/>
    </source>
</evidence>
<dbReference type="Pfam" id="PF02180">
    <property type="entry name" value="BH4"/>
    <property type="match status" value="1"/>
</dbReference>
<dbReference type="InterPro" id="IPR020728">
    <property type="entry name" value="Bcl2_BH3_motif_CS"/>
</dbReference>
<dbReference type="InterPro" id="IPR020731">
    <property type="entry name" value="Bcl2_BH4_motif_CS"/>
</dbReference>
<evidence type="ECO:0000256" key="23">
    <source>
        <dbReference type="ARBA" id="ARBA00056530"/>
    </source>
</evidence>
<evidence type="ECO:0000259" key="28">
    <source>
        <dbReference type="PROSITE" id="PS50063"/>
    </source>
</evidence>
<keyword evidence="10 27" id="KW-0812">Transmembrane</keyword>
<dbReference type="PANTHER" id="PTHR11256">
    <property type="entry name" value="BCL-2 RELATED"/>
    <property type="match status" value="1"/>
</dbReference>
<keyword evidence="13 27" id="KW-1133">Transmembrane helix</keyword>
<evidence type="ECO:0000256" key="6">
    <source>
        <dbReference type="ARBA" id="ARBA00004528"/>
    </source>
</evidence>
<dbReference type="OrthoDB" id="6021377at2759"/>
<dbReference type="EMBL" id="LZPO01075903">
    <property type="protein sequence ID" value="OBS68529.1"/>
    <property type="molecule type" value="Genomic_DNA"/>
</dbReference>
<dbReference type="GO" id="GO:0097192">
    <property type="term" value="P:extrinsic apoptotic signaling pathway in absence of ligand"/>
    <property type="evidence" value="ECO:0007669"/>
    <property type="project" value="TreeGrafter"/>
</dbReference>
<dbReference type="GO" id="GO:0051400">
    <property type="term" value="F:BH domain binding"/>
    <property type="evidence" value="ECO:0007669"/>
    <property type="project" value="TreeGrafter"/>
</dbReference>
<accession>A0A1A6GRL6</accession>
<keyword evidence="9" id="KW-0963">Cytoplasm</keyword>
<evidence type="ECO:0000256" key="12">
    <source>
        <dbReference type="ARBA" id="ARBA00022787"/>
    </source>
</evidence>
<comment type="subunit">
    <text evidence="24">Forms heterodimers with BAX, BAK or BCL2; heterodimerization with BAX does not seem to be required for anti-apoptotic activity. Interacts with isoform 1 of SIVA1; the interaction inhibits the anti-apoptotic activity. Interacts with IKZF3. Interacts with RTL10/BOP. Interacts with DNM1L and CLTA; DNM1L and BCL2L1 isoform BCL-X(L) may form a complex in synaptic vesicles that also contains clathrin and MFF. Interacts (via the loop between motifs BH4 and BH3) with NLRP1 (via LRR repeats), but not with NLRP2, NLRP3, NLRP4, PYCARD, nor MEFV. Interacts with BECN1.</text>
</comment>
<comment type="caution">
    <text evidence="29">The sequence shown here is derived from an EMBL/GenBank/DDBJ whole genome shotgun (WGS) entry which is preliminary data.</text>
</comment>
<dbReference type="CDD" id="cd06845">
    <property type="entry name" value="Bcl-2_like"/>
    <property type="match status" value="1"/>
</dbReference>
<keyword evidence="18" id="KW-0539">Nucleus</keyword>
<evidence type="ECO:0000256" key="1">
    <source>
        <dbReference type="ARBA" id="ARBA00004294"/>
    </source>
</evidence>
<keyword evidence="14" id="KW-0770">Synapse</keyword>
<protein>
    <recommendedName>
        <fullName evidence="8">Bcl-2-like protein 1</fullName>
    </recommendedName>
    <alternativeName>
        <fullName evidence="20">Apoptosis regulator Bcl-X</fullName>
    </alternativeName>
</protein>
<evidence type="ECO:0000313" key="30">
    <source>
        <dbReference type="Proteomes" id="UP000092124"/>
    </source>
</evidence>
<evidence type="ECO:0000256" key="8">
    <source>
        <dbReference type="ARBA" id="ARBA00013629"/>
    </source>
</evidence>
<keyword evidence="19" id="KW-0968">Cytoplasmic vesicle</keyword>
<evidence type="ECO:0000256" key="4">
    <source>
        <dbReference type="ARBA" id="ARBA00004432"/>
    </source>
</evidence>
<dbReference type="GO" id="GO:0001836">
    <property type="term" value="P:release of cytochrome c from mitochondria"/>
    <property type="evidence" value="ECO:0007669"/>
    <property type="project" value="TreeGrafter"/>
</dbReference>
<gene>
    <name evidence="29" type="ORF">A6R68_02924</name>
</gene>
<dbReference type="Proteomes" id="UP000092124">
    <property type="component" value="Unassembled WGS sequence"/>
</dbReference>
<evidence type="ECO:0000313" key="29">
    <source>
        <dbReference type="EMBL" id="OBS68529.1"/>
    </source>
</evidence>
<dbReference type="Gene3D" id="1.10.437.10">
    <property type="entry name" value="Blc2-like"/>
    <property type="match status" value="1"/>
</dbReference>
<keyword evidence="16 27" id="KW-0472">Membrane</keyword>
<dbReference type="SUPFAM" id="SSF56854">
    <property type="entry name" value="Bcl-2 inhibitors of programmed cell death"/>
    <property type="match status" value="1"/>
</dbReference>
<comment type="similarity">
    <text evidence="7">Belongs to the Bcl-2 family.</text>
</comment>
<comment type="function">
    <text evidence="23">Potent inhibitor of cell death. Inhibits activation of caspases. Appears to regulate cell death by blocking the voltage-dependent anion channel (VDAC) by binding to it and preventing the release of the caspase activator, CYC1, from the mitochondrial membrane. Also acts as a regulator of G2 checkpoint and progression to cytokinesis during mitosis.</text>
</comment>
<evidence type="ECO:0000256" key="25">
    <source>
        <dbReference type="PROSITE-ProRule" id="PRU00025"/>
    </source>
</evidence>
<dbReference type="PRINTS" id="PR01862">
    <property type="entry name" value="BCL2FAMILY"/>
</dbReference>
<dbReference type="GO" id="GO:0005759">
    <property type="term" value="C:mitochondrial matrix"/>
    <property type="evidence" value="ECO:0007669"/>
    <property type="project" value="UniProtKB-SubCell"/>
</dbReference>
<dbReference type="GO" id="GO:0005813">
    <property type="term" value="C:centrosome"/>
    <property type="evidence" value="ECO:0007669"/>
    <property type="project" value="UniProtKB-SubCell"/>
</dbReference>
<keyword evidence="11 25" id="KW-0053">Apoptosis</keyword>
<dbReference type="PROSITE" id="PS50063">
    <property type="entry name" value="BH4_2"/>
    <property type="match status" value="1"/>
</dbReference>
<feature type="domain" description="Apoptosis regulator Bcl-2 family BH4" evidence="28">
    <location>
        <begin position="40"/>
        <end position="59"/>
    </location>
</feature>
<evidence type="ECO:0000256" key="9">
    <source>
        <dbReference type="ARBA" id="ARBA00022490"/>
    </source>
</evidence>
<dbReference type="InterPro" id="IPR002475">
    <property type="entry name" value="Bcl2-like"/>
</dbReference>
<feature type="short sequence motif" description="BH4" evidence="25">
    <location>
        <begin position="40"/>
        <end position="59"/>
    </location>
</feature>
<evidence type="ECO:0000256" key="24">
    <source>
        <dbReference type="ARBA" id="ARBA00062916"/>
    </source>
</evidence>
<dbReference type="GO" id="GO:0043066">
    <property type="term" value="P:negative regulation of apoptotic process"/>
    <property type="evidence" value="ECO:0007669"/>
    <property type="project" value="UniProtKB-ARBA"/>
</dbReference>
<dbReference type="PROSITE" id="PS50062">
    <property type="entry name" value="BCL2_FAMILY"/>
    <property type="match status" value="1"/>
</dbReference>
<dbReference type="GO" id="GO:0008630">
    <property type="term" value="P:intrinsic apoptotic signaling pathway in response to DNA damage"/>
    <property type="evidence" value="ECO:0007669"/>
    <property type="project" value="TreeGrafter"/>
</dbReference>
<dbReference type="InterPro" id="IPR020717">
    <property type="entry name" value="Bcl2_BH1_motif_CS"/>
</dbReference>
<dbReference type="AlphaFoldDB" id="A0A1A6GRL6"/>
<evidence type="ECO:0000256" key="14">
    <source>
        <dbReference type="ARBA" id="ARBA00023018"/>
    </source>
</evidence>
<evidence type="ECO:0000256" key="13">
    <source>
        <dbReference type="ARBA" id="ARBA00022989"/>
    </source>
</evidence>
<evidence type="ECO:0000256" key="7">
    <source>
        <dbReference type="ARBA" id="ARBA00009458"/>
    </source>
</evidence>
<evidence type="ECO:0000256" key="22">
    <source>
        <dbReference type="ARBA" id="ARBA00054303"/>
    </source>
</evidence>
<dbReference type="PROSITE" id="PS01259">
    <property type="entry name" value="BH3"/>
    <property type="match status" value="1"/>
</dbReference>
<dbReference type="GO" id="GO:0031965">
    <property type="term" value="C:nuclear membrane"/>
    <property type="evidence" value="ECO:0007669"/>
    <property type="project" value="UniProtKB-SubCell"/>
</dbReference>
<evidence type="ECO:0000256" key="16">
    <source>
        <dbReference type="ARBA" id="ARBA00023136"/>
    </source>
</evidence>
<dbReference type="GO" id="GO:0001541">
    <property type="term" value="P:ovarian follicle development"/>
    <property type="evidence" value="ECO:0007669"/>
    <property type="project" value="UniProtKB-ARBA"/>
</dbReference>
<keyword evidence="30" id="KW-1185">Reference proteome</keyword>
<dbReference type="GO" id="GO:0005829">
    <property type="term" value="C:cytosol"/>
    <property type="evidence" value="ECO:0007669"/>
    <property type="project" value="UniProtKB-SubCell"/>
</dbReference>
<organism evidence="29 30">
    <name type="scientific">Neotoma lepida</name>
    <name type="common">Desert woodrat</name>
    <dbReference type="NCBI Taxonomy" id="56216"/>
    <lineage>
        <taxon>Eukaryota</taxon>
        <taxon>Metazoa</taxon>
        <taxon>Chordata</taxon>
        <taxon>Craniata</taxon>
        <taxon>Vertebrata</taxon>
        <taxon>Euteleostomi</taxon>
        <taxon>Mammalia</taxon>
        <taxon>Eutheria</taxon>
        <taxon>Euarchontoglires</taxon>
        <taxon>Glires</taxon>
        <taxon>Rodentia</taxon>
        <taxon>Myomorpha</taxon>
        <taxon>Muroidea</taxon>
        <taxon>Cricetidae</taxon>
        <taxon>Neotominae</taxon>
        <taxon>Neotoma</taxon>
    </lineage>
</organism>
<evidence type="ECO:0000256" key="10">
    <source>
        <dbReference type="ARBA" id="ARBA00022692"/>
    </source>
</evidence>
<feature type="transmembrane region" description="Helical" evidence="27">
    <location>
        <begin position="334"/>
        <end position="352"/>
    </location>
</feature>
<dbReference type="InterPro" id="IPR013279">
    <property type="entry name" value="Apop_reg_BclX"/>
</dbReference>
<evidence type="ECO:0000256" key="11">
    <source>
        <dbReference type="ARBA" id="ARBA00022703"/>
    </source>
</evidence>
<dbReference type="SMART" id="SM00337">
    <property type="entry name" value="BCL"/>
    <property type="match status" value="1"/>
</dbReference>
<dbReference type="PRINTS" id="PR01864">
    <property type="entry name" value="APOPREGBCLX"/>
</dbReference>
<evidence type="ECO:0000256" key="21">
    <source>
        <dbReference type="ARBA" id="ARBA00053254"/>
    </source>
</evidence>
<evidence type="ECO:0000256" key="26">
    <source>
        <dbReference type="SAM" id="MobiDB-lite"/>
    </source>
</evidence>
<dbReference type="STRING" id="56216.A0A1A6GRL6"/>
<name>A0A1A6GRL6_NEOLE</name>
<keyword evidence="12" id="KW-1000">Mitochondrion outer membrane</keyword>